<accession>A0A9Q5I4G8</accession>
<evidence type="ECO:0000313" key="4">
    <source>
        <dbReference type="Proteomes" id="UP000757232"/>
    </source>
</evidence>
<dbReference type="OrthoDB" id="4138492at2759"/>
<dbReference type="AlphaFoldDB" id="A0A9Q5I4G8"/>
<protein>
    <submittedName>
        <fullName evidence="3">Uncharacterized protein</fullName>
    </submittedName>
</protein>
<dbReference type="Pfam" id="PF07470">
    <property type="entry name" value="Glyco_hydro_88"/>
    <property type="match status" value="1"/>
</dbReference>
<reference evidence="3" key="1">
    <citation type="submission" date="2016-06" db="EMBL/GenBank/DDBJ databases">
        <title>Draft Genome sequence of the fungus Inonotus baumii.</title>
        <authorList>
            <person name="Zhu H."/>
            <person name="Lin W."/>
        </authorList>
    </citation>
    <scope>NUCLEOTIDE SEQUENCE</scope>
    <source>
        <strain evidence="3">821</strain>
    </source>
</reference>
<dbReference type="InterPro" id="IPR008928">
    <property type="entry name" value="6-hairpin_glycosidase_sf"/>
</dbReference>
<keyword evidence="4" id="KW-1185">Reference proteome</keyword>
<dbReference type="SUPFAM" id="SSF48208">
    <property type="entry name" value="Six-hairpin glycosidases"/>
    <property type="match status" value="1"/>
</dbReference>
<evidence type="ECO:0000256" key="2">
    <source>
        <dbReference type="SAM" id="SignalP"/>
    </source>
</evidence>
<dbReference type="EMBL" id="LNZH02000099">
    <property type="protein sequence ID" value="OCB91235.1"/>
    <property type="molecule type" value="Genomic_DNA"/>
</dbReference>
<proteinExistence type="predicted"/>
<dbReference type="Gene3D" id="1.50.10.10">
    <property type="match status" value="1"/>
</dbReference>
<dbReference type="InterPro" id="IPR012341">
    <property type="entry name" value="6hp_glycosidase-like_sf"/>
</dbReference>
<evidence type="ECO:0000313" key="3">
    <source>
        <dbReference type="EMBL" id="OCB91235.1"/>
    </source>
</evidence>
<evidence type="ECO:0000256" key="1">
    <source>
        <dbReference type="ARBA" id="ARBA00022801"/>
    </source>
</evidence>
<dbReference type="GO" id="GO:0005975">
    <property type="term" value="P:carbohydrate metabolic process"/>
    <property type="evidence" value="ECO:0007669"/>
    <property type="project" value="InterPro"/>
</dbReference>
<gene>
    <name evidence="3" type="ORF">A7U60_g1522</name>
</gene>
<feature type="signal peptide" evidence="2">
    <location>
        <begin position="1"/>
        <end position="22"/>
    </location>
</feature>
<comment type="caution">
    <text evidence="3">The sequence shown here is derived from an EMBL/GenBank/DDBJ whole genome shotgun (WGS) entry which is preliminary data.</text>
</comment>
<dbReference type="PANTHER" id="PTHR41814">
    <property type="entry name" value="EXPRESSED PROTEIN"/>
    <property type="match status" value="1"/>
</dbReference>
<dbReference type="Proteomes" id="UP000757232">
    <property type="component" value="Unassembled WGS sequence"/>
</dbReference>
<keyword evidence="1" id="KW-0378">Hydrolase</keyword>
<sequence length="450" mass="50643">MLFSFVASVFAIVLAVLPFGRAETNLTAAQIAVLVQRLADVTSHSWEYGTQSQTLIELKTPSFSVLNDTKVPPSHDAPDSLRPVFDIITEIVVNRSRLLEEGDYEGPQPLFPDEGSSADPASNGVTALIANWTRQSTDKIDFGQAAQDQMDFLWSSGVPKTTDGAISHRREEAQLWNDFIYMVPPFLAYDGVLKGNQSMVEEAYNQCRLYRKYLRDWTAGGLWKHVLLGSWDDQGYWSTGHGWAAAGMLRVYGTIKNSHYAYELKRELYDLKSWVSEIHDAIYPYMVSAQPTHREDGMFHNYANNPSTFVDAASAALVASTVYRHALLTETYTHIPHAEYVRRKLWAPKSGEGNDFTDPSSFKDFVHFTSDGYLTPVVNPNNFVSEGEKSPEGQAFVIQMWAAWKDWVAHGAPGADGERHGDYDSADQTERREFAAHRSRMARVRRSIHD</sequence>
<dbReference type="PANTHER" id="PTHR41814:SF1">
    <property type="entry name" value="CELLULASE"/>
    <property type="match status" value="1"/>
</dbReference>
<dbReference type="GO" id="GO:0016787">
    <property type="term" value="F:hydrolase activity"/>
    <property type="evidence" value="ECO:0007669"/>
    <property type="project" value="UniProtKB-KW"/>
</dbReference>
<dbReference type="InterPro" id="IPR010905">
    <property type="entry name" value="Glyco_hydro_88"/>
</dbReference>
<organism evidence="3 4">
    <name type="scientific">Sanghuangporus baumii</name>
    <name type="common">Phellinus baumii</name>
    <dbReference type="NCBI Taxonomy" id="108892"/>
    <lineage>
        <taxon>Eukaryota</taxon>
        <taxon>Fungi</taxon>
        <taxon>Dikarya</taxon>
        <taxon>Basidiomycota</taxon>
        <taxon>Agaricomycotina</taxon>
        <taxon>Agaricomycetes</taxon>
        <taxon>Hymenochaetales</taxon>
        <taxon>Hymenochaetaceae</taxon>
        <taxon>Sanghuangporus</taxon>
    </lineage>
</organism>
<keyword evidence="2" id="KW-0732">Signal</keyword>
<feature type="chain" id="PRO_5040485087" evidence="2">
    <location>
        <begin position="23"/>
        <end position="450"/>
    </location>
</feature>
<name>A0A9Q5I4G8_SANBA</name>